<protein>
    <submittedName>
        <fullName evidence="3">Phage integrase site-specific recombinase</fullName>
    </submittedName>
</protein>
<name>A0A098AW71_DESHA</name>
<organism evidence="3">
    <name type="scientific">Desulfitobacterium hafniense</name>
    <name type="common">Desulfitobacterium frappieri</name>
    <dbReference type="NCBI Taxonomy" id="49338"/>
    <lineage>
        <taxon>Bacteria</taxon>
        <taxon>Bacillati</taxon>
        <taxon>Bacillota</taxon>
        <taxon>Clostridia</taxon>
        <taxon>Eubacteriales</taxon>
        <taxon>Desulfitobacteriaceae</taxon>
        <taxon>Desulfitobacterium</taxon>
    </lineage>
</organism>
<gene>
    <name evidence="3" type="ORF">DPCES_0982</name>
</gene>
<keyword evidence="2" id="KW-0233">DNA recombination</keyword>
<evidence type="ECO:0000256" key="1">
    <source>
        <dbReference type="ARBA" id="ARBA00023125"/>
    </source>
</evidence>
<proteinExistence type="predicted"/>
<dbReference type="Gene3D" id="1.10.443.10">
    <property type="entry name" value="Intergrase catalytic core"/>
    <property type="match status" value="1"/>
</dbReference>
<dbReference type="EMBL" id="LK996017">
    <property type="protein sequence ID" value="CDX00869.1"/>
    <property type="molecule type" value="Genomic_DNA"/>
</dbReference>
<dbReference type="Gene3D" id="1.10.150.130">
    <property type="match status" value="1"/>
</dbReference>
<dbReference type="InterPro" id="IPR010998">
    <property type="entry name" value="Integrase_recombinase_N"/>
</dbReference>
<accession>A0A098AW71</accession>
<dbReference type="GO" id="GO:0015074">
    <property type="term" value="P:DNA integration"/>
    <property type="evidence" value="ECO:0007669"/>
    <property type="project" value="InterPro"/>
</dbReference>
<dbReference type="AlphaFoldDB" id="A0A098AW71"/>
<dbReference type="PATRIC" id="fig|49338.4.peg.1059"/>
<sequence>MVNSYTSKIGTLQNYKLVMIPVWINWRILSDGKVIKKQFAVIGLKKLDTGTHIIHPVTDFILNNWQAKKFNTQKKHALNIVKFLNYLMFNKHSMKIHSMSDLKLADGNKYLNTLTSEGHSIGTVKDSERTLTYFYLWLVDKGVIASIDKSSFVKKETIHGSIYYESPFQVIYPERRPPNVEHAFPVKYIPLLLEIAILEAMPIALGVYIQLFGELRVGEVVNLKQTQVKKRVANGDFLFEIKDQNFRSDLKDSAGSSYVKRTRNQRIFQIKDWGESLFKDHIELFKATDNTNALFVNRDGKAMSGRSYRQYFDKLKRCFIEFLKTYGDSEDKILAHHLSMMSWSTHIGRGTFTNMLAEVAENPYDIAFPRGDKSLLSSLSYMARTERLRKKMEQKFNNMHEVYIPKLIEKRQQKEQ</sequence>
<keyword evidence="1" id="KW-0238">DNA-binding</keyword>
<dbReference type="GO" id="GO:0006310">
    <property type="term" value="P:DNA recombination"/>
    <property type="evidence" value="ECO:0007669"/>
    <property type="project" value="UniProtKB-KW"/>
</dbReference>
<dbReference type="SUPFAM" id="SSF56349">
    <property type="entry name" value="DNA breaking-rejoining enzymes"/>
    <property type="match status" value="1"/>
</dbReference>
<evidence type="ECO:0000256" key="2">
    <source>
        <dbReference type="ARBA" id="ARBA00023172"/>
    </source>
</evidence>
<dbReference type="InterPro" id="IPR011010">
    <property type="entry name" value="DNA_brk_join_enz"/>
</dbReference>
<dbReference type="GO" id="GO:0003677">
    <property type="term" value="F:DNA binding"/>
    <property type="evidence" value="ECO:0007669"/>
    <property type="project" value="UniProtKB-KW"/>
</dbReference>
<reference evidence="3" key="1">
    <citation type="submission" date="2014-07" db="EMBL/GenBank/DDBJ databases">
        <authorList>
            <person name="Hornung V.Bastian."/>
        </authorList>
    </citation>
    <scope>NUCLEOTIDE SEQUENCE</scope>
    <source>
        <strain evidence="3">PCE-S</strain>
    </source>
</reference>
<evidence type="ECO:0000313" key="3">
    <source>
        <dbReference type="EMBL" id="CDX00869.1"/>
    </source>
</evidence>
<dbReference type="RefSeq" id="WP_208925388.1">
    <property type="nucleotide sequence ID" value="NZ_LK996017.1"/>
</dbReference>
<dbReference type="InterPro" id="IPR013762">
    <property type="entry name" value="Integrase-like_cat_sf"/>
</dbReference>